<gene>
    <name evidence="10 14" type="primary">glgB</name>
    <name evidence="14" type="ORF">GJ654_02860</name>
</gene>
<dbReference type="Pfam" id="PF22019">
    <property type="entry name" value="GlgB_N"/>
    <property type="match status" value="1"/>
</dbReference>
<dbReference type="FunFam" id="3.20.20.80:FF:000003">
    <property type="entry name" value="1,4-alpha-glucan branching enzyme GlgB"/>
    <property type="match status" value="1"/>
</dbReference>
<dbReference type="SUPFAM" id="SSF51011">
    <property type="entry name" value="Glycosyl hydrolase domain"/>
    <property type="match status" value="1"/>
</dbReference>
<evidence type="ECO:0000256" key="8">
    <source>
        <dbReference type="ARBA" id="ARBA00023056"/>
    </source>
</evidence>
<sequence>MSKTPKRAQGAEKSAEKSAKDHRVHKDEIAALANGSHGNPFAVLGPHAVPGGTSIRALVPGAKKVTALIEGGETIALSSRGKDFFEGVTERPSPVAYRLRAENSSGAWEWDDPYRFGPLLGPLDDHLLVEGAHLQLYERLGAHALTHEGVAGVHFSVWAPQAQRVSVVGDFNQWDGRRHAMRKRIDSGLWEIFVPELAPGVFYKYEILGATGHILPLKADPFGQQQQLRPSTASLVTSDPAFAWGDADWLSAREKTDARRAPMSIYEVHLGSWRRAHDPVEADGRFLSYDELADSLIPYARDMGFTHLELLPVSEHPLDASWGYQPIGLFAPTSRFGDPDGFRRFVDRAHREGLGVILDWVPAHFPVDAHGLAYFDGAALYEHADPRRGFHPDWNTAIYDFGRREVANFLAVNALYWFEQFHIDGLRVDAVASMLYLDYSRKPGEWLPNERGGNENFDAVAFLQRVNELVYARYPGAMMIAEESTAWPGVSAPVYAGGLGFGFKWNMGWMNDTLRYISKDPVYRRWSHQWLTFSLLYAFSENFILPISHDEVVHGKGPLIGKMPGDEWQRFANARAFLAYMWAHPGKKLLFMGQEFGQTSEWTETRALDWHLLQYAPHQGLSRLVGDLNRLYREHPALHGRDCEGDGFQWIDADDAENSVLSWVRRSPGAPTVAFVVNFTPVPRPDYLIGLPQAGRWREILNTDAALYGGSGQGNLGGVTAHPHPHRNFAASARVNAPPLAALMLILDPD</sequence>
<feature type="active site" description="Nucleophile" evidence="10 11">
    <location>
        <position position="429"/>
    </location>
</feature>
<dbReference type="InterPro" id="IPR006047">
    <property type="entry name" value="GH13_cat_dom"/>
</dbReference>
<comment type="catalytic activity">
    <reaction evidence="1 10">
        <text>Transfers a segment of a (1-&gt;4)-alpha-D-glucan chain to a primary hydroxy group in a similar glucan chain.</text>
        <dbReference type="EC" id="2.4.1.18"/>
    </reaction>
</comment>
<comment type="function">
    <text evidence="2 10">Catalyzes the formation of the alpha-1,6-glucosidic linkages in glycogen by scission of a 1,4-alpha-linked oligosaccharide from growing alpha-1,4-glucan chains and the subsequent attachment of the oligosaccharide to the alpha-1,6 position.</text>
</comment>
<name>A0A6N8DHP9_RHOAC</name>
<dbReference type="HAMAP" id="MF_00685">
    <property type="entry name" value="GlgB"/>
    <property type="match status" value="1"/>
</dbReference>
<dbReference type="Proteomes" id="UP000439113">
    <property type="component" value="Unassembled WGS sequence"/>
</dbReference>
<dbReference type="SUPFAM" id="SSF81296">
    <property type="entry name" value="E set domains"/>
    <property type="match status" value="2"/>
</dbReference>
<evidence type="ECO:0000313" key="15">
    <source>
        <dbReference type="Proteomes" id="UP000439113"/>
    </source>
</evidence>
<evidence type="ECO:0000259" key="13">
    <source>
        <dbReference type="SMART" id="SM00642"/>
    </source>
</evidence>
<evidence type="ECO:0000313" key="14">
    <source>
        <dbReference type="EMBL" id="MTV29930.1"/>
    </source>
</evidence>
<dbReference type="NCBIfam" id="TIGR01515">
    <property type="entry name" value="branching_enzym"/>
    <property type="match status" value="1"/>
</dbReference>
<dbReference type="Pfam" id="PF02922">
    <property type="entry name" value="CBM_48"/>
    <property type="match status" value="1"/>
</dbReference>
<dbReference type="NCBIfam" id="NF008967">
    <property type="entry name" value="PRK12313.1"/>
    <property type="match status" value="1"/>
</dbReference>
<keyword evidence="9 10" id="KW-0119">Carbohydrate metabolism</keyword>
<dbReference type="InterPro" id="IPR006048">
    <property type="entry name" value="A-amylase/branching_C"/>
</dbReference>
<keyword evidence="5 10" id="KW-0321">Glycogen metabolism</keyword>
<dbReference type="GO" id="GO:0003844">
    <property type="term" value="F:1,4-alpha-glucan branching enzyme activity"/>
    <property type="evidence" value="ECO:0007669"/>
    <property type="project" value="UniProtKB-UniRule"/>
</dbReference>
<evidence type="ECO:0000256" key="2">
    <source>
        <dbReference type="ARBA" id="ARBA00002953"/>
    </source>
</evidence>
<dbReference type="PIRSF" id="PIRSF000463">
    <property type="entry name" value="GlgB"/>
    <property type="match status" value="1"/>
</dbReference>
<evidence type="ECO:0000256" key="3">
    <source>
        <dbReference type="ARBA" id="ARBA00004964"/>
    </source>
</evidence>
<evidence type="ECO:0000256" key="5">
    <source>
        <dbReference type="ARBA" id="ARBA00022600"/>
    </source>
</evidence>
<dbReference type="InterPro" id="IPR006407">
    <property type="entry name" value="GlgB"/>
</dbReference>
<dbReference type="GO" id="GO:0004553">
    <property type="term" value="F:hydrolase activity, hydrolyzing O-glycosyl compounds"/>
    <property type="evidence" value="ECO:0007669"/>
    <property type="project" value="InterPro"/>
</dbReference>
<keyword evidence="8 10" id="KW-0320">Glycogen biosynthesis</keyword>
<evidence type="ECO:0000256" key="11">
    <source>
        <dbReference type="PIRSR" id="PIRSR000463-1"/>
    </source>
</evidence>
<dbReference type="Gene3D" id="2.60.40.10">
    <property type="entry name" value="Immunoglobulins"/>
    <property type="match status" value="2"/>
</dbReference>
<feature type="domain" description="Glycosyl hydrolase family 13 catalytic" evidence="13">
    <location>
        <begin position="267"/>
        <end position="623"/>
    </location>
</feature>
<dbReference type="InterPro" id="IPR013783">
    <property type="entry name" value="Ig-like_fold"/>
</dbReference>
<protein>
    <recommendedName>
        <fullName evidence="10">1,4-alpha-glucan branching enzyme GlgB</fullName>
        <ecNumber evidence="10">2.4.1.18</ecNumber>
    </recommendedName>
    <alternativeName>
        <fullName evidence="10">1,4-alpha-D-glucan:1,4-alpha-D-glucan 6-glucosyl-transferase</fullName>
    </alternativeName>
    <alternativeName>
        <fullName evidence="10">Alpha-(1-&gt;4)-glucan branching enzyme</fullName>
    </alternativeName>
    <alternativeName>
        <fullName evidence="10">Glycogen branching enzyme</fullName>
        <shortName evidence="10">BE</shortName>
    </alternativeName>
</protein>
<evidence type="ECO:0000256" key="4">
    <source>
        <dbReference type="ARBA" id="ARBA00009000"/>
    </source>
</evidence>
<dbReference type="InterPro" id="IPR054169">
    <property type="entry name" value="GlgB_N"/>
</dbReference>
<dbReference type="CDD" id="cd11322">
    <property type="entry name" value="AmyAc_Glg_BE"/>
    <property type="match status" value="1"/>
</dbReference>
<comment type="subunit">
    <text evidence="10">Monomer.</text>
</comment>
<dbReference type="GO" id="GO:0005829">
    <property type="term" value="C:cytosol"/>
    <property type="evidence" value="ECO:0007669"/>
    <property type="project" value="TreeGrafter"/>
</dbReference>
<dbReference type="InterPro" id="IPR014756">
    <property type="entry name" value="Ig_E-set"/>
</dbReference>
<comment type="pathway">
    <text evidence="3 10">Glycan biosynthesis; glycogen biosynthesis.</text>
</comment>
<evidence type="ECO:0000256" key="10">
    <source>
        <dbReference type="HAMAP-Rule" id="MF_00685"/>
    </source>
</evidence>
<evidence type="ECO:0000256" key="7">
    <source>
        <dbReference type="ARBA" id="ARBA00022679"/>
    </source>
</evidence>
<dbReference type="FunFam" id="2.60.40.10:FF:000169">
    <property type="entry name" value="1,4-alpha-glucan branching enzyme GlgB"/>
    <property type="match status" value="1"/>
</dbReference>
<dbReference type="GO" id="GO:0005978">
    <property type="term" value="P:glycogen biosynthetic process"/>
    <property type="evidence" value="ECO:0007669"/>
    <property type="project" value="UniProtKB-UniRule"/>
</dbReference>
<comment type="caution">
    <text evidence="14">The sequence shown here is derived from an EMBL/GenBank/DDBJ whole genome shotgun (WGS) entry which is preliminary data.</text>
</comment>
<dbReference type="Pfam" id="PF02806">
    <property type="entry name" value="Alpha-amylase_C"/>
    <property type="match status" value="1"/>
</dbReference>
<dbReference type="InterPro" id="IPR044143">
    <property type="entry name" value="GlgB_N_E_set_prok"/>
</dbReference>
<feature type="compositionally biased region" description="Basic and acidic residues" evidence="12">
    <location>
        <begin position="9"/>
        <end position="23"/>
    </location>
</feature>
<dbReference type="UniPathway" id="UPA00164"/>
<evidence type="ECO:0000256" key="9">
    <source>
        <dbReference type="ARBA" id="ARBA00023277"/>
    </source>
</evidence>
<comment type="similarity">
    <text evidence="4 10">Belongs to the glycosyl hydrolase 13 family. GlgB subfamily.</text>
</comment>
<dbReference type="PANTHER" id="PTHR43651:SF3">
    <property type="entry name" value="1,4-ALPHA-GLUCAN-BRANCHING ENZYME"/>
    <property type="match status" value="1"/>
</dbReference>
<evidence type="ECO:0000256" key="6">
    <source>
        <dbReference type="ARBA" id="ARBA00022676"/>
    </source>
</evidence>
<dbReference type="FunFam" id="2.60.40.1180:FF:000002">
    <property type="entry name" value="1,4-alpha-glucan branching enzyme GlgB"/>
    <property type="match status" value="1"/>
</dbReference>
<dbReference type="SMART" id="SM00642">
    <property type="entry name" value="Aamy"/>
    <property type="match status" value="1"/>
</dbReference>
<dbReference type="CDD" id="cd02855">
    <property type="entry name" value="E_set_GBE_prok_N"/>
    <property type="match status" value="1"/>
</dbReference>
<evidence type="ECO:0000256" key="12">
    <source>
        <dbReference type="SAM" id="MobiDB-lite"/>
    </source>
</evidence>
<dbReference type="EMBL" id="WNKS01000002">
    <property type="protein sequence ID" value="MTV29930.1"/>
    <property type="molecule type" value="Genomic_DNA"/>
</dbReference>
<keyword evidence="6 10" id="KW-0328">Glycosyltransferase</keyword>
<dbReference type="OrthoDB" id="9800174at2"/>
<dbReference type="Gene3D" id="2.60.40.1180">
    <property type="entry name" value="Golgi alpha-mannosidase II"/>
    <property type="match status" value="1"/>
</dbReference>
<organism evidence="14 15">
    <name type="scientific">Rhodoblastus acidophilus</name>
    <name type="common">Rhodopseudomonas acidophila</name>
    <dbReference type="NCBI Taxonomy" id="1074"/>
    <lineage>
        <taxon>Bacteria</taxon>
        <taxon>Pseudomonadati</taxon>
        <taxon>Pseudomonadota</taxon>
        <taxon>Alphaproteobacteria</taxon>
        <taxon>Hyphomicrobiales</taxon>
        <taxon>Rhodoblastaceae</taxon>
        <taxon>Rhodoblastus</taxon>
    </lineage>
</organism>
<dbReference type="InterPro" id="IPR004193">
    <property type="entry name" value="Glyco_hydro_13_N"/>
</dbReference>
<dbReference type="Gene3D" id="3.20.20.80">
    <property type="entry name" value="Glycosidases"/>
    <property type="match status" value="1"/>
</dbReference>
<evidence type="ECO:0000256" key="1">
    <source>
        <dbReference type="ARBA" id="ARBA00000826"/>
    </source>
</evidence>
<dbReference type="AlphaFoldDB" id="A0A6N8DHP9"/>
<feature type="region of interest" description="Disordered" evidence="12">
    <location>
        <begin position="1"/>
        <end position="23"/>
    </location>
</feature>
<dbReference type="InterPro" id="IPR037439">
    <property type="entry name" value="Branching_enzy"/>
</dbReference>
<dbReference type="GO" id="GO:0043169">
    <property type="term" value="F:cation binding"/>
    <property type="evidence" value="ECO:0007669"/>
    <property type="project" value="InterPro"/>
</dbReference>
<keyword evidence="7 10" id="KW-0808">Transferase</keyword>
<proteinExistence type="inferred from homology"/>
<dbReference type="PANTHER" id="PTHR43651">
    <property type="entry name" value="1,4-ALPHA-GLUCAN-BRANCHING ENZYME"/>
    <property type="match status" value="1"/>
</dbReference>
<dbReference type="InterPro" id="IPR013780">
    <property type="entry name" value="Glyco_hydro_b"/>
</dbReference>
<dbReference type="EC" id="2.4.1.18" evidence="10"/>
<dbReference type="RefSeq" id="WP_155444599.1">
    <property type="nucleotide sequence ID" value="NZ_JAOQNR010000002.1"/>
</dbReference>
<dbReference type="InterPro" id="IPR017853">
    <property type="entry name" value="GH"/>
</dbReference>
<dbReference type="NCBIfam" id="NF003811">
    <property type="entry name" value="PRK05402.1"/>
    <property type="match status" value="1"/>
</dbReference>
<accession>A0A6N8DHP9</accession>
<feature type="active site" description="Proton donor" evidence="10 11">
    <location>
        <position position="482"/>
    </location>
</feature>
<dbReference type="SUPFAM" id="SSF51445">
    <property type="entry name" value="(Trans)glycosidases"/>
    <property type="match status" value="1"/>
</dbReference>
<reference evidence="14 15" key="1">
    <citation type="submission" date="2019-11" db="EMBL/GenBank/DDBJ databases">
        <title>Whole-genome sequence of a Rhodoblastus acidophilus DSM 142.</title>
        <authorList>
            <person name="Kyndt J.A."/>
            <person name="Meyer T.E."/>
        </authorList>
    </citation>
    <scope>NUCLEOTIDE SEQUENCE [LARGE SCALE GENOMIC DNA]</scope>
    <source>
        <strain evidence="14 15">DSM 142</strain>
    </source>
</reference>